<proteinExistence type="predicted"/>
<keyword evidence="2" id="KW-1185">Reference proteome</keyword>
<organism evidence="1 2">
    <name type="scientific">Wandonia haliotis</name>
    <dbReference type="NCBI Taxonomy" id="574963"/>
    <lineage>
        <taxon>Bacteria</taxon>
        <taxon>Pseudomonadati</taxon>
        <taxon>Bacteroidota</taxon>
        <taxon>Flavobacteriia</taxon>
        <taxon>Flavobacteriales</taxon>
        <taxon>Crocinitomicaceae</taxon>
        <taxon>Wandonia</taxon>
    </lineage>
</organism>
<evidence type="ECO:0000313" key="1">
    <source>
        <dbReference type="EMBL" id="GAA0875899.1"/>
    </source>
</evidence>
<comment type="caution">
    <text evidence="1">The sequence shown here is derived from an EMBL/GenBank/DDBJ whole genome shotgun (WGS) entry which is preliminary data.</text>
</comment>
<dbReference type="EMBL" id="BAAAFH010000011">
    <property type="protein sequence ID" value="GAA0875899.1"/>
    <property type="molecule type" value="Genomic_DNA"/>
</dbReference>
<evidence type="ECO:0000313" key="2">
    <source>
        <dbReference type="Proteomes" id="UP001501126"/>
    </source>
</evidence>
<dbReference type="PANTHER" id="PTHR35866:SF1">
    <property type="entry name" value="YKGJ FAMILY CYSTEINE CLUSTER PROTEIN"/>
    <property type="match status" value="1"/>
</dbReference>
<protein>
    <submittedName>
        <fullName evidence="1">YkgJ family cysteine cluster protein</fullName>
    </submittedName>
</protein>
<sequence>MKYQNDIDTALGQKKNYKSLVRKLKKKNTREVDNLFHTLHDEVFEEVDCLACANCCKTTSPIFRDVDVERLAKALRMPVAEFQKKYLTMDADRDWVLQTAPCPFLGEDNYCSVYEWRPKACREYPHTDRKNMLQILNLSLKNTEVCPAVAKIFFEISQRNQ</sequence>
<name>A0ABN1MRB3_9FLAO</name>
<gene>
    <name evidence="1" type="ORF">GCM10009118_23080</name>
</gene>
<dbReference type="PANTHER" id="PTHR35866">
    <property type="entry name" value="PUTATIVE-RELATED"/>
    <property type="match status" value="1"/>
</dbReference>
<accession>A0ABN1MRB3</accession>
<dbReference type="Proteomes" id="UP001501126">
    <property type="component" value="Unassembled WGS sequence"/>
</dbReference>
<dbReference type="Pfam" id="PF03692">
    <property type="entry name" value="CxxCxxCC"/>
    <property type="match status" value="1"/>
</dbReference>
<dbReference type="InterPro" id="IPR005358">
    <property type="entry name" value="Puta_zinc/iron-chelating_dom"/>
</dbReference>
<dbReference type="RefSeq" id="WP_343787845.1">
    <property type="nucleotide sequence ID" value="NZ_BAAAFH010000011.1"/>
</dbReference>
<reference evidence="1 2" key="1">
    <citation type="journal article" date="2019" name="Int. J. Syst. Evol. Microbiol.">
        <title>The Global Catalogue of Microorganisms (GCM) 10K type strain sequencing project: providing services to taxonomists for standard genome sequencing and annotation.</title>
        <authorList>
            <consortium name="The Broad Institute Genomics Platform"/>
            <consortium name="The Broad Institute Genome Sequencing Center for Infectious Disease"/>
            <person name="Wu L."/>
            <person name="Ma J."/>
        </authorList>
    </citation>
    <scope>NUCLEOTIDE SEQUENCE [LARGE SCALE GENOMIC DNA]</scope>
    <source>
        <strain evidence="1 2">JCM 16083</strain>
    </source>
</reference>